<sequence>DFPNFPTFARESALKIPNSVFIDRVKELYLDRKDIFDLLE</sequence>
<reference evidence="1" key="1">
    <citation type="submission" date="2021-06" db="EMBL/GenBank/DDBJ databases">
        <authorList>
            <person name="Kallberg Y."/>
            <person name="Tangrot J."/>
            <person name="Rosling A."/>
        </authorList>
    </citation>
    <scope>NUCLEOTIDE SEQUENCE</scope>
    <source>
        <strain evidence="1">FL966</strain>
    </source>
</reference>
<dbReference type="OrthoDB" id="2460458at2759"/>
<dbReference type="AlphaFoldDB" id="A0A9N9PDS1"/>
<feature type="non-terminal residue" evidence="1">
    <location>
        <position position="1"/>
    </location>
</feature>
<accession>A0A9N9PDS1</accession>
<evidence type="ECO:0000313" key="2">
    <source>
        <dbReference type="Proteomes" id="UP000789759"/>
    </source>
</evidence>
<evidence type="ECO:0000313" key="1">
    <source>
        <dbReference type="EMBL" id="CAG8838376.1"/>
    </source>
</evidence>
<gene>
    <name evidence="1" type="ORF">CPELLU_LOCUS21702</name>
</gene>
<proteinExistence type="predicted"/>
<keyword evidence="2" id="KW-1185">Reference proteome</keyword>
<feature type="non-terminal residue" evidence="1">
    <location>
        <position position="40"/>
    </location>
</feature>
<dbReference type="EMBL" id="CAJVQA010084008">
    <property type="protein sequence ID" value="CAG8838376.1"/>
    <property type="molecule type" value="Genomic_DNA"/>
</dbReference>
<dbReference type="Proteomes" id="UP000789759">
    <property type="component" value="Unassembled WGS sequence"/>
</dbReference>
<protein>
    <submittedName>
        <fullName evidence="1">3644_t:CDS:1</fullName>
    </submittedName>
</protein>
<name>A0A9N9PDS1_9GLOM</name>
<organism evidence="1 2">
    <name type="scientific">Cetraspora pellucida</name>
    <dbReference type="NCBI Taxonomy" id="1433469"/>
    <lineage>
        <taxon>Eukaryota</taxon>
        <taxon>Fungi</taxon>
        <taxon>Fungi incertae sedis</taxon>
        <taxon>Mucoromycota</taxon>
        <taxon>Glomeromycotina</taxon>
        <taxon>Glomeromycetes</taxon>
        <taxon>Diversisporales</taxon>
        <taxon>Gigasporaceae</taxon>
        <taxon>Cetraspora</taxon>
    </lineage>
</organism>
<comment type="caution">
    <text evidence="1">The sequence shown here is derived from an EMBL/GenBank/DDBJ whole genome shotgun (WGS) entry which is preliminary data.</text>
</comment>